<dbReference type="SMART" id="SM00387">
    <property type="entry name" value="HATPase_c"/>
    <property type="match status" value="1"/>
</dbReference>
<dbReference type="RefSeq" id="WP_346757566.1">
    <property type="nucleotide sequence ID" value="NZ_JAUJEB010000001.1"/>
</dbReference>
<dbReference type="SUPFAM" id="SSF47384">
    <property type="entry name" value="Homodimeric domain of signal transducing histidine kinase"/>
    <property type="match status" value="1"/>
</dbReference>
<dbReference type="PROSITE" id="PS50109">
    <property type="entry name" value="HIS_KIN"/>
    <property type="match status" value="1"/>
</dbReference>
<keyword evidence="5" id="KW-0418">Kinase</keyword>
<comment type="catalytic activity">
    <reaction evidence="1">
        <text>ATP + protein L-histidine = ADP + protein N-phospho-L-histidine.</text>
        <dbReference type="EC" id="2.7.13.3"/>
    </reaction>
</comment>
<dbReference type="GO" id="GO:0005524">
    <property type="term" value="F:ATP binding"/>
    <property type="evidence" value="ECO:0007669"/>
    <property type="project" value="UniProtKB-KW"/>
</dbReference>
<evidence type="ECO:0000256" key="3">
    <source>
        <dbReference type="ARBA" id="ARBA00022553"/>
    </source>
</evidence>
<evidence type="ECO:0000256" key="2">
    <source>
        <dbReference type="ARBA" id="ARBA00012438"/>
    </source>
</evidence>
<organism evidence="7 8">
    <name type="scientific">Agaribacillus aureus</name>
    <dbReference type="NCBI Taxonomy" id="3051825"/>
    <lineage>
        <taxon>Bacteria</taxon>
        <taxon>Pseudomonadati</taxon>
        <taxon>Bacteroidota</taxon>
        <taxon>Cytophagia</taxon>
        <taxon>Cytophagales</taxon>
        <taxon>Splendidivirgaceae</taxon>
        <taxon>Agaribacillus</taxon>
    </lineage>
</organism>
<dbReference type="EMBL" id="JAUJEB010000001">
    <property type="protein sequence ID" value="MDN5212244.1"/>
    <property type="molecule type" value="Genomic_DNA"/>
</dbReference>
<dbReference type="InterPro" id="IPR003594">
    <property type="entry name" value="HATPase_dom"/>
</dbReference>
<keyword evidence="7" id="KW-0067">ATP-binding</keyword>
<dbReference type="InterPro" id="IPR052162">
    <property type="entry name" value="Sensor_kinase/Photoreceptor"/>
</dbReference>
<dbReference type="InterPro" id="IPR005467">
    <property type="entry name" value="His_kinase_dom"/>
</dbReference>
<dbReference type="CDD" id="cd00082">
    <property type="entry name" value="HisKA"/>
    <property type="match status" value="1"/>
</dbReference>
<feature type="domain" description="Histidine kinase" evidence="6">
    <location>
        <begin position="162"/>
        <end position="370"/>
    </location>
</feature>
<keyword evidence="3" id="KW-0597">Phosphoprotein</keyword>
<keyword evidence="8" id="KW-1185">Reference proteome</keyword>
<dbReference type="Gene3D" id="1.10.287.130">
    <property type="match status" value="1"/>
</dbReference>
<gene>
    <name evidence="7" type="ORF">QQ020_09295</name>
</gene>
<dbReference type="EC" id="2.7.13.3" evidence="2"/>
<dbReference type="Pfam" id="PF02518">
    <property type="entry name" value="HATPase_c"/>
    <property type="match status" value="1"/>
</dbReference>
<accession>A0ABT8L3B5</accession>
<evidence type="ECO:0000256" key="1">
    <source>
        <dbReference type="ARBA" id="ARBA00000085"/>
    </source>
</evidence>
<evidence type="ECO:0000256" key="4">
    <source>
        <dbReference type="ARBA" id="ARBA00022679"/>
    </source>
</evidence>
<evidence type="ECO:0000313" key="8">
    <source>
        <dbReference type="Proteomes" id="UP001172083"/>
    </source>
</evidence>
<sequence length="370" mass="42195">MKKKYRLLKKNNTLHQKVNFQNQRLFEYGKYEKIIEGLLSSFSFYVNVVDHKGNIIYSNGAGLIGIGLYKHQLEGANIFKLYPHLQKFFNRAMKGKLVQFSNVGSYGNNKWQFRNWLIPIFKPGFHIVNIGLDASYFREIPQLTKDKKGAENENEWPDRIKKVAHDLRSPLNSIAALIEIIALKVNDSQIKEDFDKIMGIIKRMKSLIIDHLNTDPEKSPLTDKTYIDCETLITDIKTDLSSIMGNAKITVKNKNLPVIYGNATQLHQVFLNLIDNAIKFNDKKKPKIEISIKALKSHWQFAVKDNGIGIGKKHLSNVFKYKKRVGNVKDIPGSGIGLSTCKSIIEDHGGKIWVKSKIGEGSIFYFSIPK</sequence>
<name>A0ABT8L3B5_9BACT</name>
<comment type="caution">
    <text evidence="7">The sequence shown here is derived from an EMBL/GenBank/DDBJ whole genome shotgun (WGS) entry which is preliminary data.</text>
</comment>
<dbReference type="InterPro" id="IPR004358">
    <property type="entry name" value="Sig_transdc_His_kin-like_C"/>
</dbReference>
<dbReference type="Gene3D" id="3.30.565.10">
    <property type="entry name" value="Histidine kinase-like ATPase, C-terminal domain"/>
    <property type="match status" value="1"/>
</dbReference>
<keyword evidence="4" id="KW-0808">Transferase</keyword>
<reference evidence="7" key="1">
    <citation type="submission" date="2023-06" db="EMBL/GenBank/DDBJ databases">
        <title>Genomic of Agaribacillus aureum.</title>
        <authorList>
            <person name="Wang G."/>
        </authorList>
    </citation>
    <scope>NUCLEOTIDE SEQUENCE</scope>
    <source>
        <strain evidence="7">BMA12</strain>
    </source>
</reference>
<dbReference type="PRINTS" id="PR00344">
    <property type="entry name" value="BCTRLSENSOR"/>
</dbReference>
<protein>
    <recommendedName>
        <fullName evidence="2">histidine kinase</fullName>
        <ecNumber evidence="2">2.7.13.3</ecNumber>
    </recommendedName>
</protein>
<proteinExistence type="predicted"/>
<dbReference type="PANTHER" id="PTHR43304">
    <property type="entry name" value="PHYTOCHROME-LIKE PROTEIN CPH1"/>
    <property type="match status" value="1"/>
</dbReference>
<keyword evidence="7" id="KW-0547">Nucleotide-binding</keyword>
<dbReference type="InterPro" id="IPR003661">
    <property type="entry name" value="HisK_dim/P_dom"/>
</dbReference>
<dbReference type="InterPro" id="IPR036890">
    <property type="entry name" value="HATPase_C_sf"/>
</dbReference>
<dbReference type="PANTHER" id="PTHR43304:SF1">
    <property type="entry name" value="PAC DOMAIN-CONTAINING PROTEIN"/>
    <property type="match status" value="1"/>
</dbReference>
<evidence type="ECO:0000259" key="6">
    <source>
        <dbReference type="PROSITE" id="PS50109"/>
    </source>
</evidence>
<evidence type="ECO:0000313" key="7">
    <source>
        <dbReference type="EMBL" id="MDN5212244.1"/>
    </source>
</evidence>
<dbReference type="Proteomes" id="UP001172083">
    <property type="component" value="Unassembled WGS sequence"/>
</dbReference>
<dbReference type="SUPFAM" id="SSF55874">
    <property type="entry name" value="ATPase domain of HSP90 chaperone/DNA topoisomerase II/histidine kinase"/>
    <property type="match status" value="1"/>
</dbReference>
<evidence type="ECO:0000256" key="5">
    <source>
        <dbReference type="ARBA" id="ARBA00022777"/>
    </source>
</evidence>
<dbReference type="InterPro" id="IPR036097">
    <property type="entry name" value="HisK_dim/P_sf"/>
</dbReference>